<sequence>MKQSDLGLDLSNRRTRKQIFLDEMERVVPWQAFLGLIGPHAPVKATGRKPFPIEAMLRIHFLHVWTRRLLQAFFGDLQRSAHMYSACWWAAPHMPAALMRFARSVLSSSST</sequence>
<proteinExistence type="predicted"/>
<gene>
    <name evidence="2" type="ORF">B7R77_20530</name>
</gene>
<organism evidence="2 3">
    <name type="scientific">Ralstonia solanacearum K60</name>
    <dbReference type="NCBI Taxonomy" id="1091042"/>
    <lineage>
        <taxon>Bacteria</taxon>
        <taxon>Pseudomonadati</taxon>
        <taxon>Pseudomonadota</taxon>
        <taxon>Betaproteobacteria</taxon>
        <taxon>Burkholderiales</taxon>
        <taxon>Burkholderiaceae</taxon>
        <taxon>Ralstonia</taxon>
        <taxon>Ralstonia solanacearum species complex</taxon>
    </lineage>
</organism>
<dbReference type="EMBL" id="NCTK01000002">
    <property type="protein sequence ID" value="OYQ09323.1"/>
    <property type="molecule type" value="Genomic_DNA"/>
</dbReference>
<dbReference type="Proteomes" id="UP000216164">
    <property type="component" value="Unassembled WGS sequence"/>
</dbReference>
<evidence type="ECO:0000313" key="2">
    <source>
        <dbReference type="EMBL" id="OYQ09323.1"/>
    </source>
</evidence>
<accession>A0AAP8D1R0</accession>
<comment type="caution">
    <text evidence="2">The sequence shown here is derived from an EMBL/GenBank/DDBJ whole genome shotgun (WGS) entry which is preliminary data.</text>
</comment>
<evidence type="ECO:0000313" key="3">
    <source>
        <dbReference type="Proteomes" id="UP000216164"/>
    </source>
</evidence>
<dbReference type="Pfam" id="PF05598">
    <property type="entry name" value="DUF772"/>
    <property type="match status" value="1"/>
</dbReference>
<dbReference type="AlphaFoldDB" id="A0AAP8D1R0"/>
<protein>
    <recommendedName>
        <fullName evidence="1">Transposase InsH N-terminal domain-containing protein</fullName>
    </recommendedName>
</protein>
<dbReference type="InterPro" id="IPR008490">
    <property type="entry name" value="Transposase_InsH_N"/>
</dbReference>
<evidence type="ECO:0000259" key="1">
    <source>
        <dbReference type="Pfam" id="PF05598"/>
    </source>
</evidence>
<feature type="domain" description="Transposase InsH N-terminal" evidence="1">
    <location>
        <begin position="11"/>
        <end position="66"/>
    </location>
</feature>
<name>A0AAP8D1R0_RALSL</name>
<reference evidence="2 3" key="1">
    <citation type="submission" date="2017-04" db="EMBL/GenBank/DDBJ databases">
        <title>Genome Announcement: Closed genomes of Ralstonia solanacearum strains K60, UW551, and UW700.</title>
        <authorList>
            <person name="Hayes M."/>
            <person name="Macintyre A.M."/>
            <person name="Allen C."/>
        </authorList>
    </citation>
    <scope>NUCLEOTIDE SEQUENCE [LARGE SCALE GENOMIC DNA]</scope>
    <source>
        <strain evidence="2 3">UW25</strain>
    </source>
</reference>